<keyword evidence="2" id="KW-1185">Reference proteome</keyword>
<gene>
    <name evidence="1" type="ORF">BDN72DRAFT_964217</name>
</gene>
<sequence>MSLGVREPFKNMLLGYLGQSQVAPLIVDFLIELEELEEQGVKDMEWQHMLDVVDVVIDLQFQGIQNPSRPSAEHMTRSVSGGYPEHLQDTHPLPNKNANAQHKEALRLALGSILAPKRPYTPSRSSSGTSTPAYPHIHPYSHASTPPSSGQAPAHTGQQHASHGHHDTRSNPAAASELQAHPSPSPPHPHLVPRPHSHYPGSHYLHPPSRLARLNSAEEHSSASTPSMSCDASNPGTPHSTSHPSTPNLQPSHMDEVLPALQLHSAHSEHAPGSDPHLSGHEHGVEEAKYSSDGSGAAHPYDPRQGRGLPRAKFLETLQSKSAWEALIHGSFS</sequence>
<reference evidence="1 2" key="1">
    <citation type="journal article" date="2019" name="Nat. Ecol. Evol.">
        <title>Megaphylogeny resolves global patterns of mushroom evolution.</title>
        <authorList>
            <person name="Varga T."/>
            <person name="Krizsan K."/>
            <person name="Foldi C."/>
            <person name="Dima B."/>
            <person name="Sanchez-Garcia M."/>
            <person name="Sanchez-Ramirez S."/>
            <person name="Szollosi G.J."/>
            <person name="Szarkandi J.G."/>
            <person name="Papp V."/>
            <person name="Albert L."/>
            <person name="Andreopoulos W."/>
            <person name="Angelini C."/>
            <person name="Antonin V."/>
            <person name="Barry K.W."/>
            <person name="Bougher N.L."/>
            <person name="Buchanan P."/>
            <person name="Buyck B."/>
            <person name="Bense V."/>
            <person name="Catcheside P."/>
            <person name="Chovatia M."/>
            <person name="Cooper J."/>
            <person name="Damon W."/>
            <person name="Desjardin D."/>
            <person name="Finy P."/>
            <person name="Geml J."/>
            <person name="Haridas S."/>
            <person name="Hughes K."/>
            <person name="Justo A."/>
            <person name="Karasinski D."/>
            <person name="Kautmanova I."/>
            <person name="Kiss B."/>
            <person name="Kocsube S."/>
            <person name="Kotiranta H."/>
            <person name="LaButti K.M."/>
            <person name="Lechner B.E."/>
            <person name="Liimatainen K."/>
            <person name="Lipzen A."/>
            <person name="Lukacs Z."/>
            <person name="Mihaltcheva S."/>
            <person name="Morgado L.N."/>
            <person name="Niskanen T."/>
            <person name="Noordeloos M.E."/>
            <person name="Ohm R.A."/>
            <person name="Ortiz-Santana B."/>
            <person name="Ovrebo C."/>
            <person name="Racz N."/>
            <person name="Riley R."/>
            <person name="Savchenko A."/>
            <person name="Shiryaev A."/>
            <person name="Soop K."/>
            <person name="Spirin V."/>
            <person name="Szebenyi C."/>
            <person name="Tomsovsky M."/>
            <person name="Tulloss R.E."/>
            <person name="Uehling J."/>
            <person name="Grigoriev I.V."/>
            <person name="Vagvolgyi C."/>
            <person name="Papp T."/>
            <person name="Martin F.M."/>
            <person name="Miettinen O."/>
            <person name="Hibbett D.S."/>
            <person name="Nagy L.G."/>
        </authorList>
    </citation>
    <scope>NUCLEOTIDE SEQUENCE [LARGE SCALE GENOMIC DNA]</scope>
    <source>
        <strain evidence="1 2">NL-1719</strain>
    </source>
</reference>
<proteinExistence type="predicted"/>
<name>A0ACD3ABR5_9AGAR</name>
<dbReference type="EMBL" id="ML208547">
    <property type="protein sequence ID" value="TFK62966.1"/>
    <property type="molecule type" value="Genomic_DNA"/>
</dbReference>
<evidence type="ECO:0000313" key="2">
    <source>
        <dbReference type="Proteomes" id="UP000308600"/>
    </source>
</evidence>
<evidence type="ECO:0000313" key="1">
    <source>
        <dbReference type="EMBL" id="TFK62966.1"/>
    </source>
</evidence>
<dbReference type="Proteomes" id="UP000308600">
    <property type="component" value="Unassembled WGS sequence"/>
</dbReference>
<accession>A0ACD3ABR5</accession>
<protein>
    <submittedName>
        <fullName evidence="1">Uncharacterized protein</fullName>
    </submittedName>
</protein>
<organism evidence="1 2">
    <name type="scientific">Pluteus cervinus</name>
    <dbReference type="NCBI Taxonomy" id="181527"/>
    <lineage>
        <taxon>Eukaryota</taxon>
        <taxon>Fungi</taxon>
        <taxon>Dikarya</taxon>
        <taxon>Basidiomycota</taxon>
        <taxon>Agaricomycotina</taxon>
        <taxon>Agaricomycetes</taxon>
        <taxon>Agaricomycetidae</taxon>
        <taxon>Agaricales</taxon>
        <taxon>Pluteineae</taxon>
        <taxon>Pluteaceae</taxon>
        <taxon>Pluteus</taxon>
    </lineage>
</organism>